<proteinExistence type="predicted"/>
<protein>
    <submittedName>
        <fullName evidence="1">Uncharacterized protein</fullName>
    </submittedName>
</protein>
<accession>A0AA42CFX9</accession>
<dbReference type="EMBL" id="JAPDNT010000008">
    <property type="protein sequence ID" value="MCW3475411.1"/>
    <property type="molecule type" value="Genomic_DNA"/>
</dbReference>
<organism evidence="1 2">
    <name type="scientific">Limobrevibacterium gyesilva</name>
    <dbReference type="NCBI Taxonomy" id="2991712"/>
    <lineage>
        <taxon>Bacteria</taxon>
        <taxon>Pseudomonadati</taxon>
        <taxon>Pseudomonadota</taxon>
        <taxon>Alphaproteobacteria</taxon>
        <taxon>Acetobacterales</taxon>
        <taxon>Acetobacteraceae</taxon>
        <taxon>Limobrevibacterium</taxon>
    </lineage>
</organism>
<sequence length="60" mass="6641">MVIQQTELRFRRVTDRGVIQCQVSVPVGYCDQCGFRHVDAAADAAIEAAARRAYEELGAK</sequence>
<comment type="caution">
    <text evidence="1">The sequence shown here is derived from an EMBL/GenBank/DDBJ whole genome shotgun (WGS) entry which is preliminary data.</text>
</comment>
<dbReference type="RefSeq" id="WP_264714122.1">
    <property type="nucleotide sequence ID" value="NZ_JAPDNT010000008.1"/>
</dbReference>
<reference evidence="1" key="2">
    <citation type="submission" date="2022-10" db="EMBL/GenBank/DDBJ databases">
        <authorList>
            <person name="Trinh H.N."/>
        </authorList>
    </citation>
    <scope>NUCLEOTIDE SEQUENCE</scope>
    <source>
        <strain evidence="1">RN2-1</strain>
    </source>
</reference>
<dbReference type="AlphaFoldDB" id="A0AA42CFX9"/>
<keyword evidence="2" id="KW-1185">Reference proteome</keyword>
<gene>
    <name evidence="1" type="ORF">OL599_12580</name>
</gene>
<dbReference type="Proteomes" id="UP001165679">
    <property type="component" value="Unassembled WGS sequence"/>
</dbReference>
<name>A0AA42CFX9_9PROT</name>
<evidence type="ECO:0000313" key="1">
    <source>
        <dbReference type="EMBL" id="MCW3475411.1"/>
    </source>
</evidence>
<evidence type="ECO:0000313" key="2">
    <source>
        <dbReference type="Proteomes" id="UP001165679"/>
    </source>
</evidence>
<reference evidence="1" key="1">
    <citation type="submission" date="2022-09" db="EMBL/GenBank/DDBJ databases">
        <title>Rhodovastum sp. nov. RN2-1 isolated from soil in Seongnam, South Korea.</title>
        <authorList>
            <person name="Le N.T."/>
        </authorList>
    </citation>
    <scope>NUCLEOTIDE SEQUENCE</scope>
    <source>
        <strain evidence="1">RN2-1</strain>
    </source>
</reference>